<accession>A0ABX8X8F0</accession>
<keyword evidence="3" id="KW-1185">Reference proteome</keyword>
<feature type="domain" description="NADH:flavin oxidoreductase/NADH oxidase N-terminal" evidence="1">
    <location>
        <begin position="13"/>
        <end position="342"/>
    </location>
</feature>
<sequence length="355" mass="39101">MSIQSSPNRLENLFETYQLNETITLNNRILMAPLTRCMADAELVPTAEMVAYYARRADAGLIITEATIIRPDGQGYPNTPGIFTQSQIAGWRKVTDAVHAKGGKIFVQLWHTGRVAHPHFFGGGDVLAPSAQKIEGSVPRMRELTYVTPKPATLEDIQGLVRDYAKAAENAIEAGFDGVEIHGANGYLIDAFLHHDSNRRTDEYGGTPEKMSRFALEVVDAIIARIGKDRTGLRLSPGAYFNMATDSRDRAVFDYLLPELETRDIAFVHIGIFDDCMEFDYLGGRASSYVRAHYGKTLVGVGSYSAETASEAIAADKFDLIAIGRPFIANPDYIARVRDGLELVPYSDEMLATLV</sequence>
<gene>
    <name evidence="2" type="ORF">K3G22_13630</name>
</gene>
<evidence type="ECO:0000313" key="2">
    <source>
        <dbReference type="EMBL" id="QYX71802.1"/>
    </source>
</evidence>
<dbReference type="InterPro" id="IPR001155">
    <property type="entry name" value="OxRdtase_FMN_N"/>
</dbReference>
<dbReference type="EMBL" id="CP080635">
    <property type="protein sequence ID" value="QYX71802.1"/>
    <property type="molecule type" value="Genomic_DNA"/>
</dbReference>
<name>A0ABX8X8F0_SHEPU</name>
<dbReference type="InterPro" id="IPR045247">
    <property type="entry name" value="Oye-like"/>
</dbReference>
<proteinExistence type="predicted"/>
<reference evidence="2 3" key="1">
    <citation type="submission" date="2021-08" db="EMBL/GenBank/DDBJ databases">
        <title>Shewanella putrefaciens YZ-J, complete genome.</title>
        <authorList>
            <person name="Yi Z."/>
        </authorList>
    </citation>
    <scope>NUCLEOTIDE SEQUENCE [LARGE SCALE GENOMIC DNA]</scope>
    <source>
        <strain evidence="2 3">YZ-J</strain>
    </source>
</reference>
<dbReference type="PANTHER" id="PTHR22893:SF55">
    <property type="entry name" value="OXIDOREDUCTASE-RELATED"/>
    <property type="match status" value="1"/>
</dbReference>
<dbReference type="InterPro" id="IPR013785">
    <property type="entry name" value="Aldolase_TIM"/>
</dbReference>
<dbReference type="RefSeq" id="WP_061782796.1">
    <property type="nucleotide sequence ID" value="NZ_CP028435.1"/>
</dbReference>
<organism evidence="2 3">
    <name type="scientific">Shewanella putrefaciens</name>
    <name type="common">Pseudomonas putrefaciens</name>
    <dbReference type="NCBI Taxonomy" id="24"/>
    <lineage>
        <taxon>Bacteria</taxon>
        <taxon>Pseudomonadati</taxon>
        <taxon>Pseudomonadota</taxon>
        <taxon>Gammaproteobacteria</taxon>
        <taxon>Alteromonadales</taxon>
        <taxon>Shewanellaceae</taxon>
        <taxon>Shewanella</taxon>
    </lineage>
</organism>
<dbReference type="PANTHER" id="PTHR22893">
    <property type="entry name" value="NADH OXIDOREDUCTASE-RELATED"/>
    <property type="match status" value="1"/>
</dbReference>
<protein>
    <submittedName>
        <fullName evidence="2">Alkene reductase</fullName>
    </submittedName>
</protein>
<dbReference type="GeneID" id="67444321"/>
<evidence type="ECO:0000313" key="3">
    <source>
        <dbReference type="Proteomes" id="UP000827084"/>
    </source>
</evidence>
<dbReference type="Pfam" id="PF00724">
    <property type="entry name" value="Oxidored_FMN"/>
    <property type="match status" value="1"/>
</dbReference>
<evidence type="ECO:0000259" key="1">
    <source>
        <dbReference type="Pfam" id="PF00724"/>
    </source>
</evidence>
<dbReference type="CDD" id="cd02933">
    <property type="entry name" value="OYE_like_FMN"/>
    <property type="match status" value="1"/>
</dbReference>
<dbReference type="SUPFAM" id="SSF51395">
    <property type="entry name" value="FMN-linked oxidoreductases"/>
    <property type="match status" value="1"/>
</dbReference>
<dbReference type="Gene3D" id="3.20.20.70">
    <property type="entry name" value="Aldolase class I"/>
    <property type="match status" value="1"/>
</dbReference>
<dbReference type="Proteomes" id="UP000827084">
    <property type="component" value="Chromosome"/>
</dbReference>